<dbReference type="InterPro" id="IPR001789">
    <property type="entry name" value="Sig_transdc_resp-reg_receiver"/>
</dbReference>
<dbReference type="PANTHER" id="PTHR43719">
    <property type="entry name" value="TWO-COMPONENT HISTIDINE KINASE"/>
    <property type="match status" value="1"/>
</dbReference>
<feature type="domain" description="Histidine kinase" evidence="4">
    <location>
        <begin position="693"/>
        <end position="965"/>
    </location>
</feature>
<dbReference type="Pfam" id="PF02518">
    <property type="entry name" value="HATPase_c"/>
    <property type="match status" value="1"/>
</dbReference>
<dbReference type="SUPFAM" id="SSF47384">
    <property type="entry name" value="Homodimeric domain of signal transducing histidine kinase"/>
    <property type="match status" value="1"/>
</dbReference>
<dbReference type="EMBL" id="JAVHJM010000009">
    <property type="protein sequence ID" value="KAK6506289.1"/>
    <property type="molecule type" value="Genomic_DNA"/>
</dbReference>
<keyword evidence="1 2" id="KW-0597">Phosphoprotein</keyword>
<feature type="domain" description="PAC" evidence="7">
    <location>
        <begin position="618"/>
        <end position="675"/>
    </location>
</feature>
<protein>
    <submittedName>
        <fullName evidence="8">Uncharacterized protein</fullName>
    </submittedName>
</protein>
<evidence type="ECO:0000256" key="1">
    <source>
        <dbReference type="ARBA" id="ARBA00022553"/>
    </source>
</evidence>
<dbReference type="InterPro" id="IPR003594">
    <property type="entry name" value="HATPase_dom"/>
</dbReference>
<dbReference type="Pfam" id="PF00512">
    <property type="entry name" value="HisKA"/>
    <property type="match status" value="1"/>
</dbReference>
<name>A0AAN8N5X1_9PEZI</name>
<feature type="region of interest" description="Disordered" evidence="3">
    <location>
        <begin position="105"/>
        <end position="133"/>
    </location>
</feature>
<dbReference type="CDD" id="cd00082">
    <property type="entry name" value="HisKA"/>
    <property type="match status" value="1"/>
</dbReference>
<dbReference type="Pfam" id="PF00072">
    <property type="entry name" value="Response_reg"/>
    <property type="match status" value="1"/>
</dbReference>
<evidence type="ECO:0000259" key="6">
    <source>
        <dbReference type="PROSITE" id="PS50112"/>
    </source>
</evidence>
<feature type="modified residue" description="4-aspartylphosphate" evidence="2">
    <location>
        <position position="1084"/>
    </location>
</feature>
<feature type="domain" description="Response regulatory" evidence="5">
    <location>
        <begin position="1034"/>
        <end position="1153"/>
    </location>
</feature>
<dbReference type="Proteomes" id="UP001307849">
    <property type="component" value="Unassembled WGS sequence"/>
</dbReference>
<evidence type="ECO:0000259" key="7">
    <source>
        <dbReference type="PROSITE" id="PS50113"/>
    </source>
</evidence>
<accession>A0AAN8N5X1</accession>
<dbReference type="AlphaFoldDB" id="A0AAN8N5X1"/>
<dbReference type="InterPro" id="IPR004358">
    <property type="entry name" value="Sig_transdc_His_kin-like_C"/>
</dbReference>
<dbReference type="InterPro" id="IPR000014">
    <property type="entry name" value="PAS"/>
</dbReference>
<evidence type="ECO:0000259" key="4">
    <source>
        <dbReference type="PROSITE" id="PS50109"/>
    </source>
</evidence>
<evidence type="ECO:0000256" key="3">
    <source>
        <dbReference type="SAM" id="MobiDB-lite"/>
    </source>
</evidence>
<dbReference type="SUPFAM" id="SSF52172">
    <property type="entry name" value="CheY-like"/>
    <property type="match status" value="1"/>
</dbReference>
<dbReference type="NCBIfam" id="TIGR00229">
    <property type="entry name" value="sensory_box"/>
    <property type="match status" value="1"/>
</dbReference>
<evidence type="ECO:0000259" key="5">
    <source>
        <dbReference type="PROSITE" id="PS50110"/>
    </source>
</evidence>
<comment type="caution">
    <text evidence="8">The sequence shown here is derived from an EMBL/GenBank/DDBJ whole genome shotgun (WGS) entry which is preliminary data.</text>
</comment>
<dbReference type="InterPro" id="IPR036097">
    <property type="entry name" value="HisK_dim/P_sf"/>
</dbReference>
<dbReference type="GO" id="GO:0000155">
    <property type="term" value="F:phosphorelay sensor kinase activity"/>
    <property type="evidence" value="ECO:0007669"/>
    <property type="project" value="InterPro"/>
</dbReference>
<proteinExistence type="predicted"/>
<dbReference type="SMART" id="SM00091">
    <property type="entry name" value="PAS"/>
    <property type="match status" value="2"/>
</dbReference>
<reference evidence="8 9" key="1">
    <citation type="submission" date="2019-10" db="EMBL/GenBank/DDBJ databases">
        <authorList>
            <person name="Palmer J.M."/>
        </authorList>
    </citation>
    <scope>NUCLEOTIDE SEQUENCE [LARGE SCALE GENOMIC DNA]</scope>
    <source>
        <strain evidence="8 9">TWF506</strain>
    </source>
</reference>
<dbReference type="PROSITE" id="PS50109">
    <property type="entry name" value="HIS_KIN"/>
    <property type="match status" value="1"/>
</dbReference>
<organism evidence="8 9">
    <name type="scientific">Arthrobotrys conoides</name>
    <dbReference type="NCBI Taxonomy" id="74498"/>
    <lineage>
        <taxon>Eukaryota</taxon>
        <taxon>Fungi</taxon>
        <taxon>Dikarya</taxon>
        <taxon>Ascomycota</taxon>
        <taxon>Pezizomycotina</taxon>
        <taxon>Orbiliomycetes</taxon>
        <taxon>Orbiliales</taxon>
        <taxon>Orbiliaceae</taxon>
        <taxon>Arthrobotrys</taxon>
    </lineage>
</organism>
<dbReference type="SUPFAM" id="SSF55874">
    <property type="entry name" value="ATPase domain of HSP90 chaperone/DNA topoisomerase II/histidine kinase"/>
    <property type="match status" value="1"/>
</dbReference>
<dbReference type="Gene3D" id="3.30.450.20">
    <property type="entry name" value="PAS domain"/>
    <property type="match status" value="1"/>
</dbReference>
<dbReference type="Gene3D" id="1.10.287.130">
    <property type="match status" value="1"/>
</dbReference>
<dbReference type="PROSITE" id="PS50112">
    <property type="entry name" value="PAS"/>
    <property type="match status" value="1"/>
</dbReference>
<dbReference type="Pfam" id="PF13426">
    <property type="entry name" value="PAS_9"/>
    <property type="match status" value="1"/>
</dbReference>
<dbReference type="SUPFAM" id="SSF55785">
    <property type="entry name" value="PYP-like sensor domain (PAS domain)"/>
    <property type="match status" value="1"/>
</dbReference>
<dbReference type="InterPro" id="IPR011006">
    <property type="entry name" value="CheY-like_superfamily"/>
</dbReference>
<feature type="compositionally biased region" description="Low complexity" evidence="3">
    <location>
        <begin position="115"/>
        <end position="132"/>
    </location>
</feature>
<sequence length="1171" mass="130486">MGFAYRDYLVEFIRTDTRPTFILDSTSEAIVYTNLAFDKLLGSSHDKLLGIIGSAIGNETSALESERLQLQTSSRSYQLILRKIALNGSRDGCYVGTLEAGSLPDPVADGKRRSSTSSSVSPRTVNTSVNTNDNASHKTFRSLSMLAITHTLTQAQEAVIRAHGGALPCLDWTVSECPIPFGEARKHFNLLHSINWGTTTVGPMNSWSTSLRTAVNTIMYMTQPIVLYAGYDYINIYNLAWGLQVAQERHPYIMGKTVPEAWPEGHEYLVPLIDKTLLGETVIREAALFYLNKSVPGEESYVSFILSPAIDDQGFYLGTFAYAVFETESIIKKRHTKSLQVLGSKLVHVKELGHKSGFWSAILDALDETPRDSPFAILYCVSEDGRRCEYVGSRGLDPKVCGNVDLDALGHTRVQIFRERLIHTYGQTKTTIREPLSIFEQNSLHGMPYRGFGACQDAITLPIRRHSGMAQAFLIIGQNHRRPYDSTYQEWLNGFQNIISTSVAKIWSVRDEERVQLESKLAEMARAHSLKITQTLDKKTKELRESETLFTRTAESVPVGLVCINNDGEIIFANDAWWRICGMDRSGGPDVWDKYIYVEDRERIVSVFNKLVEERGSMAEEFRFGNDSRPGSRGFTTWCRNSIHPSYDDDGNFTGWFGTLVDITSIKLAEEYQRELTAEAVERKRQQDNFIDVTSHELRNPLSAILQSADEIQMTLDALIDIDADPAALAAIQEAAETILACGEHQKKIIDDILNLSKLDAGLLTVDPVPAQPHDIIRRGMRIFVPELKSKGITAQFTLSDNFVADCMRDWWMVDPARLMQVLINLVTNAIKFTSQKNGEKEICVALDSSKVRPSFTDNFLDEFDTASSEPSLITSNDKSHPTSSENGMYMLVHVRDTGIGISKEMQAVLGQRFHQAPKTHVSYGGSGLGLFIARRLCFLLGGELHFDSDLGVGSTFSFFFHAQRTDPPSTHNTVLTPNEPVKRTYSFGSDTKSAAEDFISTPRRPSKPPPVKVQKVADRKPLSKRPRLGDGYRVLVVEDNILNQKILRKQLAAQGCETVTANNGEEALGLLKTGAKFTIVLMDMEMPVMDGATATGLIREYEAEAGGHVPIIGTSANARFEQVQFMINAGMDDVITKPFLILDLMDKIRQVLHRFPPSTVLGETPLSPRP</sequence>
<dbReference type="SMART" id="SM00387">
    <property type="entry name" value="HATPase_c"/>
    <property type="match status" value="1"/>
</dbReference>
<dbReference type="Gene3D" id="3.30.565.10">
    <property type="entry name" value="Histidine kinase-like ATPase, C-terminal domain"/>
    <property type="match status" value="1"/>
</dbReference>
<gene>
    <name evidence="8" type="ORF">TWF506_011207</name>
</gene>
<dbReference type="PROSITE" id="PS50113">
    <property type="entry name" value="PAC"/>
    <property type="match status" value="1"/>
</dbReference>
<feature type="domain" description="PAS" evidence="6">
    <location>
        <begin position="5"/>
        <end position="50"/>
    </location>
</feature>
<evidence type="ECO:0000313" key="8">
    <source>
        <dbReference type="EMBL" id="KAK6506289.1"/>
    </source>
</evidence>
<dbReference type="InterPro" id="IPR036890">
    <property type="entry name" value="HATPase_C_sf"/>
</dbReference>
<dbReference type="InterPro" id="IPR050956">
    <property type="entry name" value="2C_system_His_kinase"/>
</dbReference>
<dbReference type="PROSITE" id="PS50110">
    <property type="entry name" value="RESPONSE_REGULATORY"/>
    <property type="match status" value="1"/>
</dbReference>
<dbReference type="InterPro" id="IPR003661">
    <property type="entry name" value="HisK_dim/P_dom"/>
</dbReference>
<evidence type="ECO:0000256" key="2">
    <source>
        <dbReference type="PROSITE-ProRule" id="PRU00169"/>
    </source>
</evidence>
<evidence type="ECO:0000313" key="9">
    <source>
        <dbReference type="Proteomes" id="UP001307849"/>
    </source>
</evidence>
<dbReference type="InterPro" id="IPR000700">
    <property type="entry name" value="PAS-assoc_C"/>
</dbReference>
<dbReference type="PANTHER" id="PTHR43719:SF60">
    <property type="entry name" value="HISTIDINE KINASE G2"/>
    <property type="match status" value="1"/>
</dbReference>
<dbReference type="PRINTS" id="PR00344">
    <property type="entry name" value="BCTRLSENSOR"/>
</dbReference>
<dbReference type="InterPro" id="IPR005467">
    <property type="entry name" value="His_kinase_dom"/>
</dbReference>
<dbReference type="CDD" id="cd17546">
    <property type="entry name" value="REC_hyHK_CKI1_RcsC-like"/>
    <property type="match status" value="1"/>
</dbReference>
<dbReference type="CDD" id="cd00130">
    <property type="entry name" value="PAS"/>
    <property type="match status" value="1"/>
</dbReference>
<dbReference type="Gene3D" id="3.40.50.2300">
    <property type="match status" value="1"/>
</dbReference>
<dbReference type="SMART" id="SM00388">
    <property type="entry name" value="HisKA"/>
    <property type="match status" value="1"/>
</dbReference>
<dbReference type="InterPro" id="IPR035965">
    <property type="entry name" value="PAS-like_dom_sf"/>
</dbReference>
<keyword evidence="9" id="KW-1185">Reference proteome</keyword>
<dbReference type="SMART" id="SM00448">
    <property type="entry name" value="REC"/>
    <property type="match status" value="1"/>
</dbReference>